<dbReference type="STRING" id="742743.HMPREF9453_02028"/>
<accession>H1D340</accession>
<feature type="region of interest" description="Disordered" evidence="1">
    <location>
        <begin position="76"/>
        <end position="95"/>
    </location>
</feature>
<gene>
    <name evidence="2" type="ORF">HMPREF9453_02028</name>
</gene>
<comment type="caution">
    <text evidence="2">The sequence shown here is derived from an EMBL/GenBank/DDBJ whole genome shotgun (WGS) entry which is preliminary data.</text>
</comment>
<protein>
    <submittedName>
        <fullName evidence="2">Uncharacterized protein</fullName>
    </submittedName>
</protein>
<keyword evidence="3" id="KW-1185">Reference proteome</keyword>
<evidence type="ECO:0000256" key="1">
    <source>
        <dbReference type="SAM" id="MobiDB-lite"/>
    </source>
</evidence>
<proteinExistence type="predicted"/>
<dbReference type="AlphaFoldDB" id="H1D340"/>
<reference evidence="2 3" key="1">
    <citation type="submission" date="2011-11" db="EMBL/GenBank/DDBJ databases">
        <title>The Genome Sequence of Dialister succinatiphilus YIT 11850.</title>
        <authorList>
            <consortium name="The Broad Institute Genome Sequencing Platform"/>
            <person name="Earl A."/>
            <person name="Ward D."/>
            <person name="Feldgarden M."/>
            <person name="Gevers D."/>
            <person name="Morotomi M."/>
            <person name="Young S.K."/>
            <person name="Zeng Q."/>
            <person name="Gargeya S."/>
            <person name="Fitzgerald M."/>
            <person name="Haas B."/>
            <person name="Abouelleil A."/>
            <person name="Alvarado L."/>
            <person name="Arachchi H.M."/>
            <person name="Berlin A."/>
            <person name="Brown A."/>
            <person name="Chapman S.B."/>
            <person name="Dunbar C."/>
            <person name="Gearin G."/>
            <person name="Goldberg J."/>
            <person name="Griggs A."/>
            <person name="Gujja S."/>
            <person name="Heiman D."/>
            <person name="Howarth C."/>
            <person name="Lui A."/>
            <person name="MacDonald P.J.P."/>
            <person name="Montmayeur A."/>
            <person name="Murphy C."/>
            <person name="Neiman D."/>
            <person name="Pearson M."/>
            <person name="Priest M."/>
            <person name="Roberts A."/>
            <person name="Saif S."/>
            <person name="Shea T."/>
            <person name="Sisk P."/>
            <person name="Stolte C."/>
            <person name="Sykes S."/>
            <person name="Wortman J."/>
            <person name="Nusbaum C."/>
            <person name="Birren B."/>
        </authorList>
    </citation>
    <scope>NUCLEOTIDE SEQUENCE [LARGE SCALE GENOMIC DNA]</scope>
    <source>
        <strain evidence="2 3">YIT 11850</strain>
    </source>
</reference>
<dbReference type="EMBL" id="ADLT01000076">
    <property type="protein sequence ID" value="EHO62013.1"/>
    <property type="molecule type" value="Genomic_DNA"/>
</dbReference>
<sequence>ALGPKGSIRDRLTPPGWVEGLRPRELYNTAALARYGALRRHFVSRFAAVFRRQAVYHGARQGAHIASAAMLYNSRGREPSTRLSGEADHRQNPWR</sequence>
<dbReference type="HOGENOM" id="CLU_2377582_0_0_9"/>
<feature type="non-terminal residue" evidence="2">
    <location>
        <position position="1"/>
    </location>
</feature>
<evidence type="ECO:0000313" key="2">
    <source>
        <dbReference type="EMBL" id="EHO62013.1"/>
    </source>
</evidence>
<dbReference type="Proteomes" id="UP000003277">
    <property type="component" value="Unassembled WGS sequence"/>
</dbReference>
<name>H1D340_9FIRM</name>
<organism evidence="2 3">
    <name type="scientific">Dialister succinatiphilus YIT 11850</name>
    <dbReference type="NCBI Taxonomy" id="742743"/>
    <lineage>
        <taxon>Bacteria</taxon>
        <taxon>Bacillati</taxon>
        <taxon>Bacillota</taxon>
        <taxon>Negativicutes</taxon>
        <taxon>Veillonellales</taxon>
        <taxon>Veillonellaceae</taxon>
        <taxon>Dialister</taxon>
    </lineage>
</organism>
<evidence type="ECO:0000313" key="3">
    <source>
        <dbReference type="Proteomes" id="UP000003277"/>
    </source>
</evidence>